<dbReference type="EMBL" id="UZAN01054080">
    <property type="protein sequence ID" value="VDP90276.1"/>
    <property type="molecule type" value="Genomic_DNA"/>
</dbReference>
<reference evidence="4" key="1">
    <citation type="submission" date="2016-06" db="UniProtKB">
        <authorList>
            <consortium name="WormBaseParasite"/>
        </authorList>
    </citation>
    <scope>IDENTIFICATION</scope>
</reference>
<keyword evidence="3" id="KW-1185">Reference proteome</keyword>
<proteinExistence type="predicted"/>
<feature type="compositionally biased region" description="Basic and acidic residues" evidence="1">
    <location>
        <begin position="90"/>
        <end position="103"/>
    </location>
</feature>
<feature type="compositionally biased region" description="Low complexity" evidence="1">
    <location>
        <begin position="70"/>
        <end position="88"/>
    </location>
</feature>
<dbReference type="WBParaSite" id="ECPE_0001304201-mRNA-1">
    <property type="protein sequence ID" value="ECPE_0001304201-mRNA-1"/>
    <property type="gene ID" value="ECPE_0001304201"/>
</dbReference>
<evidence type="ECO:0000313" key="3">
    <source>
        <dbReference type="Proteomes" id="UP000272942"/>
    </source>
</evidence>
<evidence type="ECO:0000256" key="1">
    <source>
        <dbReference type="SAM" id="MobiDB-lite"/>
    </source>
</evidence>
<feature type="region of interest" description="Disordered" evidence="1">
    <location>
        <begin position="55"/>
        <end position="121"/>
    </location>
</feature>
<feature type="compositionally biased region" description="Polar residues" evidence="1">
    <location>
        <begin position="59"/>
        <end position="69"/>
    </location>
</feature>
<accession>A0A183B1B9</accession>
<name>A0A183B1B9_9TREM</name>
<evidence type="ECO:0000313" key="4">
    <source>
        <dbReference type="WBParaSite" id="ECPE_0001304201-mRNA-1"/>
    </source>
</evidence>
<feature type="compositionally biased region" description="Low complexity" evidence="1">
    <location>
        <begin position="107"/>
        <end position="118"/>
    </location>
</feature>
<sequence>MDITSFDPHATKTICKEPTSVRCTNLATKSSDTSLLKSGANLLRLKQRSLPGSVIAGSRSATSTNVQVASTSSTSHSSSAKTLFSLSTDSAEHRPIHGQRSVDFHQSSSHSDIASGSSGPQISAKDWKWIKRGKKVFY</sequence>
<protein>
    <submittedName>
        <fullName evidence="2 4">Uncharacterized protein</fullName>
    </submittedName>
</protein>
<dbReference type="Proteomes" id="UP000272942">
    <property type="component" value="Unassembled WGS sequence"/>
</dbReference>
<reference evidence="2 3" key="2">
    <citation type="submission" date="2018-11" db="EMBL/GenBank/DDBJ databases">
        <authorList>
            <consortium name="Pathogen Informatics"/>
        </authorList>
    </citation>
    <scope>NUCLEOTIDE SEQUENCE [LARGE SCALE GENOMIC DNA]</scope>
    <source>
        <strain evidence="2 3">Egypt</strain>
    </source>
</reference>
<dbReference type="OrthoDB" id="10674277at2759"/>
<dbReference type="AlphaFoldDB" id="A0A183B1B9"/>
<gene>
    <name evidence="2" type="ORF">ECPE_LOCUS13004</name>
</gene>
<evidence type="ECO:0000313" key="2">
    <source>
        <dbReference type="EMBL" id="VDP90276.1"/>
    </source>
</evidence>
<organism evidence="4">
    <name type="scientific">Echinostoma caproni</name>
    <dbReference type="NCBI Taxonomy" id="27848"/>
    <lineage>
        <taxon>Eukaryota</taxon>
        <taxon>Metazoa</taxon>
        <taxon>Spiralia</taxon>
        <taxon>Lophotrochozoa</taxon>
        <taxon>Platyhelminthes</taxon>
        <taxon>Trematoda</taxon>
        <taxon>Digenea</taxon>
        <taxon>Plagiorchiida</taxon>
        <taxon>Echinostomata</taxon>
        <taxon>Echinostomatoidea</taxon>
        <taxon>Echinostomatidae</taxon>
        <taxon>Echinostoma</taxon>
    </lineage>
</organism>